<reference evidence="2" key="3">
    <citation type="submission" date="2023-05" db="EMBL/GenBank/DDBJ databases">
        <authorList>
            <person name="Smith C.H."/>
        </authorList>
    </citation>
    <scope>NUCLEOTIDE SEQUENCE</scope>
    <source>
        <strain evidence="2">CHS0354</strain>
        <tissue evidence="2">Mantle</tissue>
    </source>
</reference>
<keyword evidence="3" id="KW-1185">Reference proteome</keyword>
<dbReference type="Pfam" id="PF00811">
    <property type="entry name" value="Ependymin"/>
    <property type="match status" value="1"/>
</dbReference>
<accession>A0AAE0W600</accession>
<dbReference type="GO" id="GO:0007160">
    <property type="term" value="P:cell-matrix adhesion"/>
    <property type="evidence" value="ECO:0007669"/>
    <property type="project" value="InterPro"/>
</dbReference>
<dbReference type="GO" id="GO:0005576">
    <property type="term" value="C:extracellular region"/>
    <property type="evidence" value="ECO:0007669"/>
    <property type="project" value="InterPro"/>
</dbReference>
<dbReference type="PANTHER" id="PTHR10697:SF13">
    <property type="entry name" value="RICIN B LECTIN DOMAIN-CONTAINING PROTEIN"/>
    <property type="match status" value="1"/>
</dbReference>
<dbReference type="AlphaFoldDB" id="A0AAE0W600"/>
<name>A0AAE0W600_9BIVA</name>
<dbReference type="GO" id="GO:0005509">
    <property type="term" value="F:calcium ion binding"/>
    <property type="evidence" value="ECO:0007669"/>
    <property type="project" value="InterPro"/>
</dbReference>
<gene>
    <name evidence="2" type="ORF">CHS0354_025964</name>
</gene>
<dbReference type="PANTHER" id="PTHR10697">
    <property type="entry name" value="MAMMALIAN EPENDYMIN-RELATED PROTEIN 1"/>
    <property type="match status" value="1"/>
</dbReference>
<feature type="chain" id="PRO_5042024296" evidence="1">
    <location>
        <begin position="17"/>
        <end position="213"/>
    </location>
</feature>
<feature type="signal peptide" evidence="1">
    <location>
        <begin position="1"/>
        <end position="16"/>
    </location>
</feature>
<dbReference type="GO" id="GO:0005764">
    <property type="term" value="C:lysosome"/>
    <property type="evidence" value="ECO:0007669"/>
    <property type="project" value="TreeGrafter"/>
</dbReference>
<evidence type="ECO:0000313" key="2">
    <source>
        <dbReference type="EMBL" id="KAK3603358.1"/>
    </source>
</evidence>
<reference evidence="2" key="2">
    <citation type="journal article" date="2021" name="Genome Biol. Evol.">
        <title>Developing a high-quality reference genome for a parasitic bivalve with doubly uniparental inheritance (Bivalvia: Unionida).</title>
        <authorList>
            <person name="Smith C.H."/>
        </authorList>
    </citation>
    <scope>NUCLEOTIDE SEQUENCE</scope>
    <source>
        <strain evidence="2">CHS0354</strain>
        <tissue evidence="2">Mantle</tissue>
    </source>
</reference>
<dbReference type="InterPro" id="IPR001299">
    <property type="entry name" value="Ependymin"/>
</dbReference>
<evidence type="ECO:0000313" key="3">
    <source>
        <dbReference type="Proteomes" id="UP001195483"/>
    </source>
</evidence>
<organism evidence="2 3">
    <name type="scientific">Potamilus streckersoni</name>
    <dbReference type="NCBI Taxonomy" id="2493646"/>
    <lineage>
        <taxon>Eukaryota</taxon>
        <taxon>Metazoa</taxon>
        <taxon>Spiralia</taxon>
        <taxon>Lophotrochozoa</taxon>
        <taxon>Mollusca</taxon>
        <taxon>Bivalvia</taxon>
        <taxon>Autobranchia</taxon>
        <taxon>Heteroconchia</taxon>
        <taxon>Palaeoheterodonta</taxon>
        <taxon>Unionida</taxon>
        <taxon>Unionoidea</taxon>
        <taxon>Unionidae</taxon>
        <taxon>Ambleminae</taxon>
        <taxon>Lampsilini</taxon>
        <taxon>Potamilus</taxon>
    </lineage>
</organism>
<keyword evidence="1" id="KW-0732">Signal</keyword>
<sequence length="213" mass="23284">MLHIVLAALFVAMVMGEGCCPPDAWEGEVDLTVGYSEDKNQHLTKGVLTLHVNNSLGMIAIEEELLVDGSKIKLKVIQDYNKKTEYTLIGGKCIKKPLESSIPRCLPENSTLVNRTYIGAGSENVAVKVYRFNVGDIETDFTVTACDCIPVVAILSGTLADEQVSVLEVLVYSGITVGVEDPSVFNIPAICKKAEMSTGYFSIMSRWRRSVFN</sequence>
<evidence type="ECO:0000256" key="1">
    <source>
        <dbReference type="SAM" id="SignalP"/>
    </source>
</evidence>
<reference evidence="2" key="1">
    <citation type="journal article" date="2021" name="Genome Biol. Evol.">
        <title>A High-Quality Reference Genome for a Parasitic Bivalve with Doubly Uniparental Inheritance (Bivalvia: Unionida).</title>
        <authorList>
            <person name="Smith C.H."/>
        </authorList>
    </citation>
    <scope>NUCLEOTIDE SEQUENCE</scope>
    <source>
        <strain evidence="2">CHS0354</strain>
    </source>
</reference>
<dbReference type="Proteomes" id="UP001195483">
    <property type="component" value="Unassembled WGS sequence"/>
</dbReference>
<proteinExistence type="predicted"/>
<dbReference type="EMBL" id="JAEAOA010001549">
    <property type="protein sequence ID" value="KAK3603358.1"/>
    <property type="molecule type" value="Genomic_DNA"/>
</dbReference>
<comment type="caution">
    <text evidence="2">The sequence shown here is derived from an EMBL/GenBank/DDBJ whole genome shotgun (WGS) entry which is preliminary data.</text>
</comment>
<protein>
    <submittedName>
        <fullName evidence="2">Uncharacterized protein</fullName>
    </submittedName>
</protein>